<proteinExistence type="predicted"/>
<gene>
    <name evidence="1" type="ORF">PPENT_87.1.T1010143</name>
</gene>
<dbReference type="Proteomes" id="UP000689195">
    <property type="component" value="Unassembled WGS sequence"/>
</dbReference>
<keyword evidence="2" id="KW-1185">Reference proteome</keyword>
<dbReference type="AlphaFoldDB" id="A0A8S1WVW2"/>
<accession>A0A8S1WVW2</accession>
<sequence length="194" mass="23203">MKLVCILKLDQESYRFGTVLLFDIQRENQGKQLYGYAQFEKKEDANNLIKTIMIQLITQQGKQLELHLNRNQVKNCYIKLKITRQSQKIIKSNIRTGAHNKLELINKIRPLVSNDTGYPLFFEITWIFKEMAQDNNNTFKVKISFFNMVYRKHLNSRERLILMQYTLRMMLQKSRSKISSHYFGIILVQHQQRL</sequence>
<comment type="caution">
    <text evidence="1">The sequence shown here is derived from an EMBL/GenBank/DDBJ whole genome shotgun (WGS) entry which is preliminary data.</text>
</comment>
<name>A0A8S1WVW2_9CILI</name>
<evidence type="ECO:0000313" key="2">
    <source>
        <dbReference type="Proteomes" id="UP000689195"/>
    </source>
</evidence>
<dbReference type="OrthoDB" id="296989at2759"/>
<protein>
    <submittedName>
        <fullName evidence="1">Uncharacterized protein</fullName>
    </submittedName>
</protein>
<dbReference type="EMBL" id="CAJJDO010000101">
    <property type="protein sequence ID" value="CAD8192415.1"/>
    <property type="molecule type" value="Genomic_DNA"/>
</dbReference>
<reference evidence="1" key="1">
    <citation type="submission" date="2021-01" db="EMBL/GenBank/DDBJ databases">
        <authorList>
            <consortium name="Genoscope - CEA"/>
            <person name="William W."/>
        </authorList>
    </citation>
    <scope>NUCLEOTIDE SEQUENCE</scope>
</reference>
<organism evidence="1 2">
    <name type="scientific">Paramecium pentaurelia</name>
    <dbReference type="NCBI Taxonomy" id="43138"/>
    <lineage>
        <taxon>Eukaryota</taxon>
        <taxon>Sar</taxon>
        <taxon>Alveolata</taxon>
        <taxon>Ciliophora</taxon>
        <taxon>Intramacronucleata</taxon>
        <taxon>Oligohymenophorea</taxon>
        <taxon>Peniculida</taxon>
        <taxon>Parameciidae</taxon>
        <taxon>Paramecium</taxon>
    </lineage>
</organism>
<evidence type="ECO:0000313" key="1">
    <source>
        <dbReference type="EMBL" id="CAD8192415.1"/>
    </source>
</evidence>